<reference evidence="4 5" key="1">
    <citation type="submission" date="2018-10" db="EMBL/GenBank/DDBJ databases">
        <title>Notoacmeibacter sp. M2BS9Y-3-1, whole genome shotgun sequence.</title>
        <authorList>
            <person name="Tuo L."/>
        </authorList>
    </citation>
    <scope>NUCLEOTIDE SEQUENCE [LARGE SCALE GENOMIC DNA]</scope>
    <source>
        <strain evidence="4 5">M2BS9Y-3-1</strain>
    </source>
</reference>
<comment type="caution">
    <text evidence="4">The sequence shown here is derived from an EMBL/GenBank/DDBJ whole genome shotgun (WGS) entry which is preliminary data.</text>
</comment>
<dbReference type="InterPro" id="IPR011991">
    <property type="entry name" value="ArsR-like_HTH"/>
</dbReference>
<dbReference type="GO" id="GO:0006355">
    <property type="term" value="P:regulation of DNA-templated transcription"/>
    <property type="evidence" value="ECO:0007669"/>
    <property type="project" value="UniProtKB-ARBA"/>
</dbReference>
<keyword evidence="5" id="KW-1185">Reference proteome</keyword>
<dbReference type="RefSeq" id="WP_121646779.1">
    <property type="nucleotide sequence ID" value="NZ_RCWN01000003.1"/>
</dbReference>
<evidence type="ECO:0000256" key="1">
    <source>
        <dbReference type="SAM" id="MobiDB-lite"/>
    </source>
</evidence>
<dbReference type="Pfam" id="PF03428">
    <property type="entry name" value="RP-C"/>
    <property type="match status" value="1"/>
</dbReference>
<name>A0A3L7J3D9_9HYPH</name>
<dbReference type="NCBIfam" id="NF010396">
    <property type="entry name" value="PRK13824.1"/>
    <property type="match status" value="1"/>
</dbReference>
<dbReference type="InterPro" id="IPR005090">
    <property type="entry name" value="RepC_N"/>
</dbReference>
<dbReference type="EMBL" id="RCWN01000003">
    <property type="protein sequence ID" value="RLQ84990.1"/>
    <property type="molecule type" value="Genomic_DNA"/>
</dbReference>
<feature type="region of interest" description="Disordered" evidence="1">
    <location>
        <begin position="399"/>
        <end position="441"/>
    </location>
</feature>
<feature type="domain" description="Plasmid replication protein C N-terminal" evidence="2">
    <location>
        <begin position="13"/>
        <end position="185"/>
    </location>
</feature>
<accession>A0A3L7J3D9</accession>
<evidence type="ECO:0000313" key="4">
    <source>
        <dbReference type="EMBL" id="RLQ84990.1"/>
    </source>
</evidence>
<feature type="domain" description="Plasmid replication protein C C-terminal" evidence="3">
    <location>
        <begin position="296"/>
        <end position="396"/>
    </location>
</feature>
<feature type="region of interest" description="Disordered" evidence="1">
    <location>
        <begin position="244"/>
        <end position="264"/>
    </location>
</feature>
<dbReference type="InterPro" id="IPR021760">
    <property type="entry name" value="RepC_C"/>
</dbReference>
<dbReference type="CDD" id="cd00090">
    <property type="entry name" value="HTH_ARSR"/>
    <property type="match status" value="1"/>
</dbReference>
<proteinExistence type="predicted"/>
<dbReference type="InterPro" id="IPR036390">
    <property type="entry name" value="WH_DNA-bd_sf"/>
</dbReference>
<gene>
    <name evidence="4" type="ORF">D8780_15510</name>
</gene>
<dbReference type="NCBIfam" id="NF040974">
    <property type="entry name" value="RepABC_RepC"/>
    <property type="match status" value="1"/>
</dbReference>
<sequence>MQTLIAATPFGRRSMTLGQFSRLNEAADLPGGLTVDKWTVFRSVRIAKEAIGATDRALAILNALLSFYPDAELSSKNRPIVWPSNKSLTTRANGMPPSTLRRHLSVLVQCGLIVRRDSPNGKRFARKSASGDVEQVYGFDLSPLVARADELHAMAEDVESEKRAFKVSRERLTLLRRDIVKMIDLGVQERAPANWSEVSKHYQDIIGRLPRTPSKTVVDAVCKELEELWTEVHELLETFVNTQNPDGNESHNERHIQDSSPDPHIEIEHGSENKRREIDPAMTNGNLLNLPERQLPLGIVLDACPALIDLMPAGAVRSWKDFLATAQTARSMLDISPSAWRDAVDVMGDVQAAITVSAILQRSHLIVSAGGYLRTLTEKARLGQFSTWPMIMALLRAKHDPNKGDGRPAAASTSDNPAGESDIELSRELMRQLTRSRHEPR</sequence>
<dbReference type="Pfam" id="PF11800">
    <property type="entry name" value="RP-C_C"/>
    <property type="match status" value="1"/>
</dbReference>
<dbReference type="SUPFAM" id="SSF46785">
    <property type="entry name" value="Winged helix' DNA-binding domain"/>
    <property type="match status" value="1"/>
</dbReference>
<dbReference type="InterPro" id="IPR047611">
    <property type="entry name" value="RepABC_RepC"/>
</dbReference>
<evidence type="ECO:0000259" key="3">
    <source>
        <dbReference type="Pfam" id="PF11800"/>
    </source>
</evidence>
<evidence type="ECO:0000313" key="5">
    <source>
        <dbReference type="Proteomes" id="UP000281094"/>
    </source>
</evidence>
<protein>
    <submittedName>
        <fullName evidence="4">Replication initiation protein RepC</fullName>
    </submittedName>
</protein>
<dbReference type="AlphaFoldDB" id="A0A3L7J3D9"/>
<dbReference type="Proteomes" id="UP000281094">
    <property type="component" value="Unassembled WGS sequence"/>
</dbReference>
<evidence type="ECO:0000259" key="2">
    <source>
        <dbReference type="Pfam" id="PF03428"/>
    </source>
</evidence>
<organism evidence="4 5">
    <name type="scientific">Notoacmeibacter ruber</name>
    <dbReference type="NCBI Taxonomy" id="2670375"/>
    <lineage>
        <taxon>Bacteria</taxon>
        <taxon>Pseudomonadati</taxon>
        <taxon>Pseudomonadota</taxon>
        <taxon>Alphaproteobacteria</taxon>
        <taxon>Hyphomicrobiales</taxon>
        <taxon>Notoacmeibacteraceae</taxon>
        <taxon>Notoacmeibacter</taxon>
    </lineage>
</organism>
<feature type="compositionally biased region" description="Basic and acidic residues" evidence="1">
    <location>
        <begin position="248"/>
        <end position="264"/>
    </location>
</feature>
<feature type="compositionally biased region" description="Basic and acidic residues" evidence="1">
    <location>
        <begin position="424"/>
        <end position="441"/>
    </location>
</feature>